<evidence type="ECO:0000256" key="7">
    <source>
        <dbReference type="SAM" id="MobiDB-lite"/>
    </source>
</evidence>
<evidence type="ECO:0000256" key="2">
    <source>
        <dbReference type="ARBA" id="ARBA00006528"/>
    </source>
</evidence>
<keyword evidence="4" id="KW-0769">Symport</keyword>
<evidence type="ECO:0000256" key="6">
    <source>
        <dbReference type="ARBA" id="ARBA00023136"/>
    </source>
</evidence>
<name>A0AAW0UNE6_SCYPA</name>
<dbReference type="InterPro" id="IPR002657">
    <property type="entry name" value="BilAc:Na_symport/Acr3"/>
</dbReference>
<evidence type="ECO:0008006" key="11">
    <source>
        <dbReference type="Google" id="ProtNLM"/>
    </source>
</evidence>
<dbReference type="PANTHER" id="PTHR10361:SF28">
    <property type="entry name" value="P3 PROTEIN-RELATED"/>
    <property type="match status" value="1"/>
</dbReference>
<keyword evidence="3 8" id="KW-0812">Transmembrane</keyword>
<feature type="transmembrane region" description="Helical" evidence="8">
    <location>
        <begin position="275"/>
        <end position="294"/>
    </location>
</feature>
<keyword evidence="5 8" id="KW-1133">Transmembrane helix</keyword>
<evidence type="ECO:0000256" key="3">
    <source>
        <dbReference type="ARBA" id="ARBA00022692"/>
    </source>
</evidence>
<keyword evidence="10" id="KW-1185">Reference proteome</keyword>
<feature type="transmembrane region" description="Helical" evidence="8">
    <location>
        <begin position="149"/>
        <end position="167"/>
    </location>
</feature>
<feature type="transmembrane region" description="Helical" evidence="8">
    <location>
        <begin position="85"/>
        <end position="110"/>
    </location>
</feature>
<dbReference type="InterPro" id="IPR038770">
    <property type="entry name" value="Na+/solute_symporter_sf"/>
</dbReference>
<feature type="transmembrane region" description="Helical" evidence="8">
    <location>
        <begin position="179"/>
        <end position="201"/>
    </location>
</feature>
<comment type="subcellular location">
    <subcellularLocation>
        <location evidence="1">Membrane</location>
        <topology evidence="1">Multi-pass membrane protein</topology>
    </subcellularLocation>
</comment>
<feature type="transmembrane region" description="Helical" evidence="8">
    <location>
        <begin position="116"/>
        <end position="137"/>
    </location>
</feature>
<dbReference type="Gene3D" id="1.20.1530.20">
    <property type="match status" value="1"/>
</dbReference>
<dbReference type="EMBL" id="JARAKH010000008">
    <property type="protein sequence ID" value="KAK8401669.1"/>
    <property type="molecule type" value="Genomic_DNA"/>
</dbReference>
<evidence type="ECO:0000313" key="9">
    <source>
        <dbReference type="EMBL" id="KAK8401669.1"/>
    </source>
</evidence>
<evidence type="ECO:0000256" key="8">
    <source>
        <dbReference type="SAM" id="Phobius"/>
    </source>
</evidence>
<reference evidence="9 10" key="1">
    <citation type="submission" date="2023-03" db="EMBL/GenBank/DDBJ databases">
        <title>High-quality genome of Scylla paramamosain provides insights in environmental adaptation.</title>
        <authorList>
            <person name="Zhang L."/>
        </authorList>
    </citation>
    <scope>NUCLEOTIDE SEQUENCE [LARGE SCALE GENOMIC DNA]</scope>
    <source>
        <strain evidence="9">LZ_2023a</strain>
        <tissue evidence="9">Muscle</tissue>
    </source>
</reference>
<evidence type="ECO:0000256" key="5">
    <source>
        <dbReference type="ARBA" id="ARBA00022989"/>
    </source>
</evidence>
<dbReference type="Proteomes" id="UP001487740">
    <property type="component" value="Unassembled WGS sequence"/>
</dbReference>
<feature type="transmembrane region" description="Helical" evidence="8">
    <location>
        <begin position="54"/>
        <end position="73"/>
    </location>
</feature>
<dbReference type="GO" id="GO:0016020">
    <property type="term" value="C:membrane"/>
    <property type="evidence" value="ECO:0007669"/>
    <property type="project" value="UniProtKB-SubCell"/>
</dbReference>
<dbReference type="AlphaFoldDB" id="A0AAW0UNE6"/>
<accession>A0AAW0UNE6</accession>
<gene>
    <name evidence="9" type="ORF">O3P69_001060</name>
</gene>
<evidence type="ECO:0000313" key="10">
    <source>
        <dbReference type="Proteomes" id="UP001487740"/>
    </source>
</evidence>
<dbReference type="GO" id="GO:0008508">
    <property type="term" value="F:bile acid:sodium symporter activity"/>
    <property type="evidence" value="ECO:0007669"/>
    <property type="project" value="TreeGrafter"/>
</dbReference>
<keyword evidence="4" id="KW-0813">Transport</keyword>
<comment type="similarity">
    <text evidence="2">Belongs to the bile acid:sodium symporter (BASS) (TC 2.A.28) family.</text>
</comment>
<dbReference type="PANTHER" id="PTHR10361">
    <property type="entry name" value="SODIUM-BILE ACID COTRANSPORTER"/>
    <property type="match status" value="1"/>
</dbReference>
<feature type="transmembrane region" description="Helical" evidence="8">
    <location>
        <begin position="213"/>
        <end position="235"/>
    </location>
</feature>
<keyword evidence="6 8" id="KW-0472">Membrane</keyword>
<organism evidence="9 10">
    <name type="scientific">Scylla paramamosain</name>
    <name type="common">Mud crab</name>
    <dbReference type="NCBI Taxonomy" id="85552"/>
    <lineage>
        <taxon>Eukaryota</taxon>
        <taxon>Metazoa</taxon>
        <taxon>Ecdysozoa</taxon>
        <taxon>Arthropoda</taxon>
        <taxon>Crustacea</taxon>
        <taxon>Multicrustacea</taxon>
        <taxon>Malacostraca</taxon>
        <taxon>Eumalacostraca</taxon>
        <taxon>Eucarida</taxon>
        <taxon>Decapoda</taxon>
        <taxon>Pleocyemata</taxon>
        <taxon>Brachyura</taxon>
        <taxon>Eubrachyura</taxon>
        <taxon>Portunoidea</taxon>
        <taxon>Portunidae</taxon>
        <taxon>Portuninae</taxon>
        <taxon>Scylla</taxon>
    </lineage>
</organism>
<feature type="transmembrane region" description="Helical" evidence="8">
    <location>
        <begin position="306"/>
        <end position="327"/>
    </location>
</feature>
<evidence type="ECO:0000256" key="4">
    <source>
        <dbReference type="ARBA" id="ARBA00022847"/>
    </source>
</evidence>
<comment type="caution">
    <text evidence="9">The sequence shown here is derived from an EMBL/GenBank/DDBJ whole genome shotgun (WGS) entry which is preliminary data.</text>
</comment>
<evidence type="ECO:0000256" key="1">
    <source>
        <dbReference type="ARBA" id="ARBA00004141"/>
    </source>
</evidence>
<dbReference type="InterPro" id="IPR004710">
    <property type="entry name" value="Bilac:Na_transpt"/>
</dbReference>
<protein>
    <recommendedName>
        <fullName evidence="11">Ileal sodium/bile acid cotransporter</fullName>
    </recommendedName>
</protein>
<feature type="transmembrane region" description="Helical" evidence="8">
    <location>
        <begin position="241"/>
        <end position="263"/>
    </location>
</feature>
<feature type="region of interest" description="Disordered" evidence="7">
    <location>
        <begin position="421"/>
        <end position="551"/>
    </location>
</feature>
<feature type="compositionally biased region" description="Low complexity" evidence="7">
    <location>
        <begin position="507"/>
        <end position="518"/>
    </location>
</feature>
<dbReference type="Pfam" id="PF01758">
    <property type="entry name" value="SBF"/>
    <property type="match status" value="1"/>
</dbReference>
<sequence length="570" mass="63535">MWSNDTSLTGWTTSLITYGVENPRDGLNDSSAEEGQAPPELPEWLVKLDLATTLLMNFNTVTLMLGMGAATYWKEFWEHMRRPWACLVGMTCQFVLLPAVGFGLCLAFHLLPYEALGVLILTCCPGGAFSNFFTFWVDGDLALSIMMTALSSMLAFGVMPLNIWLYSSRWTNQELQVPYVKILISLVIVTLPVVAGMVIRHCTRKWANHISKVCSVLGWAGALTCGALLMLRYWTTIVRSSIYLVIIAALTPLSGFLVAYIMVKALCFSHKICRTVAIETGCQNMVVATSIILLSFTDPEVRGQMVLFPVLYGLCQLAEVLVATGLFQMWIFAHRHDVTEEEITSVVDTSVLTSIPVPAHKLSQASMKQMVDYSTVPNVCNGLGPPRRYQETSGYWRFPDIEEWREPEDNQAFLLQPSEILWDDRTPGTPPVTPNRFSPHDLEFTTDYPQEDSTDLDPFSDSVLESARSYDSDGPCSPTLSNKGVPNMFPVTESDFQNNFLSDGEDSPLPYGSPLPSGRKQLDRTHVECSPANTSPTSPPSPEPHARPFTFYHRDVRLGQTQQFSTFGRK</sequence>
<proteinExistence type="inferred from homology"/>